<keyword evidence="7" id="KW-1185">Reference proteome</keyword>
<dbReference type="Gene3D" id="1.25.40.10">
    <property type="entry name" value="Tetratricopeptide repeat domain"/>
    <property type="match status" value="1"/>
</dbReference>
<feature type="repeat" description="TPR" evidence="3">
    <location>
        <begin position="72"/>
        <end position="105"/>
    </location>
</feature>
<proteinExistence type="inferred from homology"/>
<dbReference type="InterPro" id="IPR011990">
    <property type="entry name" value="TPR-like_helical_dom_sf"/>
</dbReference>
<dbReference type="Proteomes" id="UP000606776">
    <property type="component" value="Unassembled WGS sequence"/>
</dbReference>
<accession>A0ABR9VC24</accession>
<dbReference type="CDD" id="cd06268">
    <property type="entry name" value="PBP1_ABC_transporter_LIVBP-like"/>
    <property type="match status" value="1"/>
</dbReference>
<dbReference type="EMBL" id="JADEWB010000032">
    <property type="protein sequence ID" value="MBE9236041.1"/>
    <property type="molecule type" value="Genomic_DNA"/>
</dbReference>
<dbReference type="InterPro" id="IPR051010">
    <property type="entry name" value="BCAA_transport"/>
</dbReference>
<keyword evidence="2" id="KW-0732">Signal</keyword>
<evidence type="ECO:0000256" key="1">
    <source>
        <dbReference type="ARBA" id="ARBA00010062"/>
    </source>
</evidence>
<evidence type="ECO:0000256" key="2">
    <source>
        <dbReference type="ARBA" id="ARBA00022729"/>
    </source>
</evidence>
<evidence type="ECO:0000313" key="7">
    <source>
        <dbReference type="Proteomes" id="UP000606776"/>
    </source>
</evidence>
<keyword evidence="4" id="KW-0812">Transmembrane</keyword>
<comment type="similarity">
    <text evidence="1">Belongs to the leucine-binding protein family.</text>
</comment>
<dbReference type="Pfam" id="PF13458">
    <property type="entry name" value="Peripla_BP_6"/>
    <property type="match status" value="1"/>
</dbReference>
<keyword evidence="4" id="KW-1133">Transmembrane helix</keyword>
<protein>
    <submittedName>
        <fullName evidence="6">Amino acid ABC transporter substrate-binding protein</fullName>
    </submittedName>
</protein>
<keyword evidence="3" id="KW-0802">TPR repeat</keyword>
<dbReference type="SUPFAM" id="SSF48452">
    <property type="entry name" value="TPR-like"/>
    <property type="match status" value="1"/>
</dbReference>
<organism evidence="6 7">
    <name type="scientific">Sphaerospermopsis aphanizomenoides LEGE 00250</name>
    <dbReference type="NCBI Taxonomy" id="2777972"/>
    <lineage>
        <taxon>Bacteria</taxon>
        <taxon>Bacillati</taxon>
        <taxon>Cyanobacteriota</taxon>
        <taxon>Cyanophyceae</taxon>
        <taxon>Nostocales</taxon>
        <taxon>Aphanizomenonaceae</taxon>
        <taxon>Sphaerospermopsis</taxon>
        <taxon>Sphaerospermopsis aphanizomenoides</taxon>
    </lineage>
</organism>
<dbReference type="PANTHER" id="PTHR30483:SF6">
    <property type="entry name" value="PERIPLASMIC BINDING PROTEIN OF ABC TRANSPORTER FOR NATURAL AMINO ACIDS"/>
    <property type="match status" value="1"/>
</dbReference>
<comment type="caution">
    <text evidence="6">The sequence shown here is derived from an EMBL/GenBank/DDBJ whole genome shotgun (WGS) entry which is preliminary data.</text>
</comment>
<evidence type="ECO:0000256" key="4">
    <source>
        <dbReference type="SAM" id="Phobius"/>
    </source>
</evidence>
<gene>
    <name evidence="6" type="ORF">IQ227_08345</name>
</gene>
<evidence type="ECO:0000256" key="3">
    <source>
        <dbReference type="PROSITE-ProRule" id="PRU00339"/>
    </source>
</evidence>
<dbReference type="RefSeq" id="WP_193942452.1">
    <property type="nucleotide sequence ID" value="NZ_JADEWB010000032.1"/>
</dbReference>
<dbReference type="InterPro" id="IPR019734">
    <property type="entry name" value="TPR_rpt"/>
</dbReference>
<dbReference type="InterPro" id="IPR028082">
    <property type="entry name" value="Peripla_BP_I"/>
</dbReference>
<keyword evidence="4" id="KW-0472">Membrane</keyword>
<dbReference type="PROSITE" id="PS50005">
    <property type="entry name" value="TPR"/>
    <property type="match status" value="1"/>
</dbReference>
<dbReference type="PANTHER" id="PTHR30483">
    <property type="entry name" value="LEUCINE-SPECIFIC-BINDING PROTEIN"/>
    <property type="match status" value="1"/>
</dbReference>
<reference evidence="6 7" key="1">
    <citation type="submission" date="2020-10" db="EMBL/GenBank/DDBJ databases">
        <authorList>
            <person name="Castelo-Branco R."/>
            <person name="Eusebio N."/>
            <person name="Adriana R."/>
            <person name="Vieira A."/>
            <person name="Brugerolle De Fraissinette N."/>
            <person name="Rezende De Castro R."/>
            <person name="Schneider M.P."/>
            <person name="Vasconcelos V."/>
            <person name="Leao P.N."/>
        </authorList>
    </citation>
    <scope>NUCLEOTIDE SEQUENCE [LARGE SCALE GENOMIC DNA]</scope>
    <source>
        <strain evidence="6 7">LEGE 00250</strain>
    </source>
</reference>
<name>A0ABR9VC24_9CYAN</name>
<dbReference type="InterPro" id="IPR028081">
    <property type="entry name" value="Leu-bd"/>
</dbReference>
<feature type="transmembrane region" description="Helical" evidence="4">
    <location>
        <begin position="7"/>
        <end position="28"/>
    </location>
</feature>
<dbReference type="Gene3D" id="3.40.50.2300">
    <property type="match status" value="2"/>
</dbReference>
<feature type="domain" description="Leucine-binding protein" evidence="5">
    <location>
        <begin position="136"/>
        <end position="450"/>
    </location>
</feature>
<evidence type="ECO:0000259" key="5">
    <source>
        <dbReference type="Pfam" id="PF13458"/>
    </source>
</evidence>
<sequence length="477" mass="51086">MLQKEVKVLLLSLLVTSGLIGIGIWLFLPGISNLTGVNTSANNQETNNNNQSETSVKERISFGEKIFSPGEASQLKEDGAKAIADKNYQQAIAKFTESLKLKPNDPEALIYLNNARIGSSQNSTKNYTIVATVPLGNNSNTGLEILRGIAQAQNEINTNGKINGAYLKVGIANDDDDPEISQQIATNLVKNPEVLGVVCCNTSDATLTAGTVYNSGKLVAISPISTSVKITNFSPYIFRTVPSDFIAARTLANYMVKNLQKKKAAVFFNSQSGYSQSLKSEFVSSILLEGGEISKEFDLSKADFSAASSLKQATEQGAQVLMLAANTGILDKALQVVQVNQKRLTLLGGDDVYTLKTLEIGREQAVGMVLAVPWHIQGNPKSEFPKTSRKLWGADVSWRTALAYDATKALIAALGKDPTRSGIQKTLVSPGFSATGAGGEIRFLPSGDRNTSVQLVKIVPGSRSRAGYDFEPISPSN</sequence>
<dbReference type="SUPFAM" id="SSF53822">
    <property type="entry name" value="Periplasmic binding protein-like I"/>
    <property type="match status" value="1"/>
</dbReference>
<evidence type="ECO:0000313" key="6">
    <source>
        <dbReference type="EMBL" id="MBE9236041.1"/>
    </source>
</evidence>